<feature type="compositionally biased region" description="Polar residues" evidence="1">
    <location>
        <begin position="68"/>
        <end position="80"/>
    </location>
</feature>
<feature type="compositionally biased region" description="Low complexity" evidence="1">
    <location>
        <begin position="81"/>
        <end position="95"/>
    </location>
</feature>
<feature type="compositionally biased region" description="Low complexity" evidence="1">
    <location>
        <begin position="26"/>
        <end position="67"/>
    </location>
</feature>
<feature type="region of interest" description="Disordered" evidence="1">
    <location>
        <begin position="437"/>
        <end position="463"/>
    </location>
</feature>
<evidence type="ECO:0000313" key="4">
    <source>
        <dbReference type="Proteomes" id="UP000799753"/>
    </source>
</evidence>
<feature type="region of interest" description="Disordered" evidence="1">
    <location>
        <begin position="297"/>
        <end position="412"/>
    </location>
</feature>
<evidence type="ECO:0000256" key="1">
    <source>
        <dbReference type="SAM" id="MobiDB-lite"/>
    </source>
</evidence>
<dbReference type="OrthoDB" id="3798694at2759"/>
<proteinExistence type="predicted"/>
<feature type="region of interest" description="Disordered" evidence="1">
    <location>
        <begin position="1"/>
        <end position="256"/>
    </location>
</feature>
<dbReference type="Proteomes" id="UP000799753">
    <property type="component" value="Unassembled WGS sequence"/>
</dbReference>
<feature type="compositionally biased region" description="Basic and acidic residues" evidence="1">
    <location>
        <begin position="376"/>
        <end position="385"/>
    </location>
</feature>
<keyword evidence="2" id="KW-0812">Transmembrane</keyword>
<evidence type="ECO:0000313" key="3">
    <source>
        <dbReference type="EMBL" id="KAF2635476.1"/>
    </source>
</evidence>
<reference evidence="3" key="1">
    <citation type="journal article" date="2020" name="Stud. Mycol.">
        <title>101 Dothideomycetes genomes: a test case for predicting lifestyles and emergence of pathogens.</title>
        <authorList>
            <person name="Haridas S."/>
            <person name="Albert R."/>
            <person name="Binder M."/>
            <person name="Bloem J."/>
            <person name="Labutti K."/>
            <person name="Salamov A."/>
            <person name="Andreopoulos B."/>
            <person name="Baker S."/>
            <person name="Barry K."/>
            <person name="Bills G."/>
            <person name="Bluhm B."/>
            <person name="Cannon C."/>
            <person name="Castanera R."/>
            <person name="Culley D."/>
            <person name="Daum C."/>
            <person name="Ezra D."/>
            <person name="Gonzalez J."/>
            <person name="Henrissat B."/>
            <person name="Kuo A."/>
            <person name="Liang C."/>
            <person name="Lipzen A."/>
            <person name="Lutzoni F."/>
            <person name="Magnuson J."/>
            <person name="Mondo S."/>
            <person name="Nolan M."/>
            <person name="Ohm R."/>
            <person name="Pangilinan J."/>
            <person name="Park H.-J."/>
            <person name="Ramirez L."/>
            <person name="Alfaro M."/>
            <person name="Sun H."/>
            <person name="Tritt A."/>
            <person name="Yoshinaga Y."/>
            <person name="Zwiers L.-H."/>
            <person name="Turgeon B."/>
            <person name="Goodwin S."/>
            <person name="Spatafora J."/>
            <person name="Crous P."/>
            <person name="Grigoriev I."/>
        </authorList>
    </citation>
    <scope>NUCLEOTIDE SEQUENCE</scope>
    <source>
        <strain evidence="3">CBS 473.64</strain>
    </source>
</reference>
<organism evidence="3 4">
    <name type="scientific">Massarina eburnea CBS 473.64</name>
    <dbReference type="NCBI Taxonomy" id="1395130"/>
    <lineage>
        <taxon>Eukaryota</taxon>
        <taxon>Fungi</taxon>
        <taxon>Dikarya</taxon>
        <taxon>Ascomycota</taxon>
        <taxon>Pezizomycotina</taxon>
        <taxon>Dothideomycetes</taxon>
        <taxon>Pleosporomycetidae</taxon>
        <taxon>Pleosporales</taxon>
        <taxon>Massarineae</taxon>
        <taxon>Massarinaceae</taxon>
        <taxon>Massarina</taxon>
    </lineage>
</organism>
<feature type="compositionally biased region" description="Polar residues" evidence="1">
    <location>
        <begin position="181"/>
        <end position="192"/>
    </location>
</feature>
<sequence>MGLYHRRRPAPIKIIRRADAPKQTGAASPKSPESPGSAKSSASSVSSASSASSAGSASPGSASPTKSTFPASQAAATQTGAPAITSNAAPAATSISQSAPPPASTLATSTSGATPAASASSAAPAAASTTPAASSAPPTTKAAESPKSPKSPKSPESPKSPKSPKSSSSSDPAAPSATSSQGTTAPAAQITGSSSAANDQSSSVTSALADTSPKSSATSTVISTAPLPSNTASFLPENAGSTNSGQPQPSQVQKSGMSKGAEAALITLSILGFLAAVIGIFILFKRRRRRHNELGMRHAEDAFNPNNNGSLHNPETKHMSFHPSADPNAHMTKSSTQTASLFGASPYERPETVSTQDPRSRIQPPQPTPNPFADPGRNKAFDQIRGRPRSTTLTDRGSWVANPFKDPGSERFDPFGELKAKAREERVRYVENIRREQDEQRREKEAMGLGLDVPREVPRKGSGVTVEGVGVLDRTGAGGYR</sequence>
<feature type="compositionally biased region" description="Polar residues" evidence="1">
    <location>
        <begin position="208"/>
        <end position="256"/>
    </location>
</feature>
<feature type="compositionally biased region" description="Polar residues" evidence="1">
    <location>
        <begin position="331"/>
        <end position="340"/>
    </location>
</feature>
<feature type="compositionally biased region" description="Low complexity" evidence="1">
    <location>
        <begin position="104"/>
        <end position="148"/>
    </location>
</feature>
<feature type="compositionally biased region" description="Basic and acidic residues" evidence="1">
    <location>
        <begin position="437"/>
        <end position="446"/>
    </location>
</feature>
<feature type="compositionally biased region" description="Low complexity" evidence="1">
    <location>
        <begin position="193"/>
        <end position="206"/>
    </location>
</feature>
<accession>A0A6A6RJW5</accession>
<feature type="compositionally biased region" description="Low complexity" evidence="1">
    <location>
        <begin position="163"/>
        <end position="180"/>
    </location>
</feature>
<feature type="compositionally biased region" description="Basic residues" evidence="1">
    <location>
        <begin position="1"/>
        <end position="10"/>
    </location>
</feature>
<feature type="compositionally biased region" description="Polar residues" evidence="1">
    <location>
        <begin position="304"/>
        <end position="313"/>
    </location>
</feature>
<keyword evidence="2" id="KW-0472">Membrane</keyword>
<gene>
    <name evidence="3" type="ORF">P280DRAFT_193077</name>
</gene>
<protein>
    <submittedName>
        <fullName evidence="3">Uncharacterized protein</fullName>
    </submittedName>
</protein>
<keyword evidence="2" id="KW-1133">Transmembrane helix</keyword>
<dbReference type="EMBL" id="MU006806">
    <property type="protein sequence ID" value="KAF2635476.1"/>
    <property type="molecule type" value="Genomic_DNA"/>
</dbReference>
<feature type="transmembrane region" description="Helical" evidence="2">
    <location>
        <begin position="263"/>
        <end position="284"/>
    </location>
</feature>
<name>A0A6A6RJW5_9PLEO</name>
<dbReference type="AlphaFoldDB" id="A0A6A6RJW5"/>
<evidence type="ECO:0000256" key="2">
    <source>
        <dbReference type="SAM" id="Phobius"/>
    </source>
</evidence>
<keyword evidence="4" id="KW-1185">Reference proteome</keyword>